<dbReference type="STRING" id="1283841.A0A084QI98"/>
<name>A0A084QI98_STAC4</name>
<dbReference type="Proteomes" id="UP000028524">
    <property type="component" value="Unassembled WGS sequence"/>
</dbReference>
<feature type="non-terminal residue" evidence="1">
    <location>
        <position position="286"/>
    </location>
</feature>
<evidence type="ECO:0000313" key="2">
    <source>
        <dbReference type="Proteomes" id="UP000028524"/>
    </source>
</evidence>
<gene>
    <name evidence="1" type="ORF">S40285_09707</name>
</gene>
<dbReference type="AlphaFoldDB" id="A0A084QI98"/>
<dbReference type="OrthoDB" id="20872at2759"/>
<dbReference type="HOGENOM" id="CLU_975070_0_0_1"/>
<accession>A0A084QI98</accession>
<evidence type="ECO:0000313" key="1">
    <source>
        <dbReference type="EMBL" id="KFA63683.1"/>
    </source>
</evidence>
<sequence>HAIWVRASLVGNFKSGQQKSQPLRSLEQQLEKVDDKLRPGGKQFKIKKYLCFYALKWPFGSEEAKKAIEDLARCREALSLALQLITRGLWFIPDNGIDERIDDLAIQAKEDVSTARQPHFIVPFPPRQGLPQAERRQLALVLRNFTNIMRIRKYFAAGNLDAINFMELARNFEVTEPRDKIFALLALFAESDKKGLDDYSLSAGDLFCRFAVSQAGNGRAVKLLDHAGLQRNGAANTPSWVPDWTFKAESSAEIVSRCRKWLSANLRKFDSSFCVASGRALLLRGS</sequence>
<feature type="non-terminal residue" evidence="1">
    <location>
        <position position="1"/>
    </location>
</feature>
<dbReference type="InParanoid" id="A0A084QI98"/>
<organism evidence="1 2">
    <name type="scientific">Stachybotrys chlorohalonatus (strain IBT 40285)</name>
    <dbReference type="NCBI Taxonomy" id="1283841"/>
    <lineage>
        <taxon>Eukaryota</taxon>
        <taxon>Fungi</taxon>
        <taxon>Dikarya</taxon>
        <taxon>Ascomycota</taxon>
        <taxon>Pezizomycotina</taxon>
        <taxon>Sordariomycetes</taxon>
        <taxon>Hypocreomycetidae</taxon>
        <taxon>Hypocreales</taxon>
        <taxon>Stachybotryaceae</taxon>
        <taxon>Stachybotrys</taxon>
    </lineage>
</organism>
<keyword evidence="2" id="KW-1185">Reference proteome</keyword>
<dbReference type="EMBL" id="KL660732">
    <property type="protein sequence ID" value="KFA63683.1"/>
    <property type="molecule type" value="Genomic_DNA"/>
</dbReference>
<protein>
    <submittedName>
        <fullName evidence="1">Uncharacterized protein</fullName>
    </submittedName>
</protein>
<reference evidence="1 2" key="1">
    <citation type="journal article" date="2014" name="BMC Genomics">
        <title>Comparative genome sequencing reveals chemotype-specific gene clusters in the toxigenic black mold Stachybotrys.</title>
        <authorList>
            <person name="Semeiks J."/>
            <person name="Borek D."/>
            <person name="Otwinowski Z."/>
            <person name="Grishin N.V."/>
        </authorList>
    </citation>
    <scope>NUCLEOTIDE SEQUENCE [LARGE SCALE GENOMIC DNA]</scope>
    <source>
        <strain evidence="1 2">IBT 40285</strain>
    </source>
</reference>
<proteinExistence type="predicted"/>